<accession>A0A558AYT3</accession>
<dbReference type="Gene3D" id="3.40.50.150">
    <property type="entry name" value="Vaccinia Virus protein VP39"/>
    <property type="match status" value="1"/>
</dbReference>
<dbReference type="InterPro" id="IPR029063">
    <property type="entry name" value="SAM-dependent_MTases_sf"/>
</dbReference>
<reference evidence="3 4" key="1">
    <citation type="submission" date="2019-07" db="EMBL/GenBank/DDBJ databases">
        <title>Salinicoccus cyprini sp. nov., isolated from gastro-intestinal tract of mirror carp, Cyprinus carpio var. specularis, collected from Gobind Sagar Reservoir, Himachal Pradesh, India.</title>
        <authorList>
            <person name="Talwar C."/>
            <person name="Singh A.K."/>
            <person name="Lal R."/>
            <person name="Negi R.K."/>
        </authorList>
    </citation>
    <scope>NUCLEOTIDE SEQUENCE [LARGE SCALE GENOMIC DNA]</scope>
    <source>
        <strain evidence="3 4">CT19</strain>
    </source>
</reference>
<evidence type="ECO:0000313" key="4">
    <source>
        <dbReference type="Proteomes" id="UP000315103"/>
    </source>
</evidence>
<dbReference type="InterPro" id="IPR041698">
    <property type="entry name" value="Methyltransf_25"/>
</dbReference>
<dbReference type="RefSeq" id="WP_145285985.1">
    <property type="nucleotide sequence ID" value="NZ_VMSJ01000001.1"/>
</dbReference>
<organism evidence="3 4">
    <name type="scientific">Salinicoccus cyprini</name>
    <dbReference type="NCBI Taxonomy" id="2493691"/>
    <lineage>
        <taxon>Bacteria</taxon>
        <taxon>Bacillati</taxon>
        <taxon>Bacillota</taxon>
        <taxon>Bacilli</taxon>
        <taxon>Bacillales</taxon>
        <taxon>Staphylococcaceae</taxon>
        <taxon>Salinicoccus</taxon>
    </lineage>
</organism>
<dbReference type="SUPFAM" id="SSF53335">
    <property type="entry name" value="S-adenosyl-L-methionine-dependent methyltransferases"/>
    <property type="match status" value="1"/>
</dbReference>
<dbReference type="AlphaFoldDB" id="A0A558AYT3"/>
<keyword evidence="3" id="KW-0489">Methyltransferase</keyword>
<protein>
    <submittedName>
        <fullName evidence="3">Class I SAM-dependent methyltransferase</fullName>
    </submittedName>
</protein>
<feature type="domain" description="Methyltransferase" evidence="2">
    <location>
        <begin position="51"/>
        <end position="144"/>
    </location>
</feature>
<gene>
    <name evidence="3" type="ORF">FO441_03780</name>
</gene>
<dbReference type="EMBL" id="VMSJ01000001">
    <property type="protein sequence ID" value="TVT29413.1"/>
    <property type="molecule type" value="Genomic_DNA"/>
</dbReference>
<dbReference type="Pfam" id="PF13649">
    <property type="entry name" value="Methyltransf_25"/>
    <property type="match status" value="1"/>
</dbReference>
<dbReference type="Proteomes" id="UP000315103">
    <property type="component" value="Unassembled WGS sequence"/>
</dbReference>
<sequence length="209" mass="23964">MLSNEGFNLWANDYDETVQISEDNDTYPFAGYKKILNIIYGEIMKKERAEVLDIGIGTGVLASRLYDHGHRIDGIDFSEEMLSIAQPKMKNANLIEWNIAEGLPAEISGRQYDFIVSTYTLHHFTDEEKLSFIETLLPLLKKDGKILVGDISFEHKQDHDMCRLDNADSWDDAEFYFINDDLEPELLSISNYGYHQVSHCGGLYIIENL</sequence>
<dbReference type="PANTHER" id="PTHR43861">
    <property type="entry name" value="TRANS-ACONITATE 2-METHYLTRANSFERASE-RELATED"/>
    <property type="match status" value="1"/>
</dbReference>
<comment type="caution">
    <text evidence="3">The sequence shown here is derived from an EMBL/GenBank/DDBJ whole genome shotgun (WGS) entry which is preliminary data.</text>
</comment>
<keyword evidence="1 3" id="KW-0808">Transferase</keyword>
<name>A0A558AYT3_9STAP</name>
<dbReference type="GO" id="GO:0032259">
    <property type="term" value="P:methylation"/>
    <property type="evidence" value="ECO:0007669"/>
    <property type="project" value="UniProtKB-KW"/>
</dbReference>
<keyword evidence="4" id="KW-1185">Reference proteome</keyword>
<dbReference type="OrthoDB" id="465705at2"/>
<evidence type="ECO:0000256" key="1">
    <source>
        <dbReference type="ARBA" id="ARBA00022679"/>
    </source>
</evidence>
<proteinExistence type="predicted"/>
<evidence type="ECO:0000313" key="3">
    <source>
        <dbReference type="EMBL" id="TVT29413.1"/>
    </source>
</evidence>
<dbReference type="CDD" id="cd02440">
    <property type="entry name" value="AdoMet_MTases"/>
    <property type="match status" value="1"/>
</dbReference>
<evidence type="ECO:0000259" key="2">
    <source>
        <dbReference type="Pfam" id="PF13649"/>
    </source>
</evidence>
<dbReference type="GO" id="GO:0008168">
    <property type="term" value="F:methyltransferase activity"/>
    <property type="evidence" value="ECO:0007669"/>
    <property type="project" value="UniProtKB-KW"/>
</dbReference>